<evidence type="ECO:0000259" key="2">
    <source>
        <dbReference type="Pfam" id="PF01370"/>
    </source>
</evidence>
<dbReference type="PRINTS" id="PR01713">
    <property type="entry name" value="NUCEPIMERASE"/>
</dbReference>
<dbReference type="Pfam" id="PF01370">
    <property type="entry name" value="Epimerase"/>
    <property type="match status" value="1"/>
</dbReference>
<name>A0ABY6ITS5_9HYPH</name>
<keyword evidence="4" id="KW-1185">Reference proteome</keyword>
<proteinExistence type="predicted"/>
<evidence type="ECO:0000313" key="4">
    <source>
        <dbReference type="Proteomes" id="UP001163882"/>
    </source>
</evidence>
<dbReference type="Gene3D" id="3.40.50.720">
    <property type="entry name" value="NAD(P)-binding Rossmann-like Domain"/>
    <property type="match status" value="1"/>
</dbReference>
<dbReference type="PANTHER" id="PTHR43574">
    <property type="entry name" value="EPIMERASE-RELATED"/>
    <property type="match status" value="1"/>
</dbReference>
<feature type="domain" description="NAD-dependent epimerase/dehydratase" evidence="2">
    <location>
        <begin position="3"/>
        <end position="242"/>
    </location>
</feature>
<dbReference type="Proteomes" id="UP001163882">
    <property type="component" value="Chromosome"/>
</dbReference>
<evidence type="ECO:0000256" key="1">
    <source>
        <dbReference type="ARBA" id="ARBA00023027"/>
    </source>
</evidence>
<dbReference type="InterPro" id="IPR001509">
    <property type="entry name" value="Epimerase_deHydtase"/>
</dbReference>
<dbReference type="RefSeq" id="WP_264226211.1">
    <property type="nucleotide sequence ID" value="NZ_CP107716.1"/>
</dbReference>
<keyword evidence="1" id="KW-0520">NAD</keyword>
<dbReference type="SUPFAM" id="SSF51735">
    <property type="entry name" value="NAD(P)-binding Rossmann-fold domains"/>
    <property type="match status" value="1"/>
</dbReference>
<gene>
    <name evidence="3" type="ORF">OF122_01995</name>
</gene>
<dbReference type="CDD" id="cd05253">
    <property type="entry name" value="UDP_GE_SDE_e"/>
    <property type="match status" value="1"/>
</dbReference>
<reference evidence="3" key="1">
    <citation type="submission" date="2022-10" db="EMBL/GenBank/DDBJ databases">
        <title>YIM 151497 complete genome.</title>
        <authorList>
            <person name="Chen X."/>
        </authorList>
    </citation>
    <scope>NUCLEOTIDE SEQUENCE</scope>
    <source>
        <strain evidence="3">YIM 151497</strain>
    </source>
</reference>
<dbReference type="InterPro" id="IPR036291">
    <property type="entry name" value="NAD(P)-bd_dom_sf"/>
</dbReference>
<protein>
    <submittedName>
        <fullName evidence="3">NAD-dependent epimerase</fullName>
    </submittedName>
</protein>
<dbReference type="EMBL" id="CP107716">
    <property type="protein sequence ID" value="UYQ72585.1"/>
    <property type="molecule type" value="Genomic_DNA"/>
</dbReference>
<evidence type="ECO:0000313" key="3">
    <source>
        <dbReference type="EMBL" id="UYQ72585.1"/>
    </source>
</evidence>
<sequence length="346" mass="38236">MKILVTGAAGFIGFHVAKRLIARGDHVVGFDVVNDYYDPALKEKRLAILEGLGREQGASYDFIRADLADPSAVDAAFSAHRFDRVIHLAAQAGVRYSIENPHAYVQSNIVGFTNVIEACRHHAVAHLTYASTSSVYGANTKIPFSERQGVDHPLQFYAATKRANELMAHSYSHLFALPTTGLRFFTVYGPWGRPDMALFKFTKNILADEPIDVFNYGNHTRDFTYVEDIAEGVVRASDNIARPSAEWDSDNPDPASSSAPYRIFNIGNSNPVKLSIYIEALEFALGKKAIQNLLPLQPGDVPDTYSDTSRLQEALDYKPATSVREGVKAFVDWYRVYYGGTGLSVS</sequence>
<organism evidence="3 4">
    <name type="scientific">Pelagibacterium flavum</name>
    <dbReference type="NCBI Taxonomy" id="2984530"/>
    <lineage>
        <taxon>Bacteria</taxon>
        <taxon>Pseudomonadati</taxon>
        <taxon>Pseudomonadota</taxon>
        <taxon>Alphaproteobacteria</taxon>
        <taxon>Hyphomicrobiales</taxon>
        <taxon>Devosiaceae</taxon>
        <taxon>Pelagibacterium</taxon>
    </lineage>
</organism>
<accession>A0ABY6ITS5</accession>